<evidence type="ECO:0000259" key="1">
    <source>
        <dbReference type="Pfam" id="PF13966"/>
    </source>
</evidence>
<proteinExistence type="predicted"/>
<dbReference type="EMBL" id="JAAMPC010001587">
    <property type="protein sequence ID" value="KAG2240023.1"/>
    <property type="molecule type" value="Genomic_DNA"/>
</dbReference>
<accession>A0A8X7NXD8</accession>
<dbReference type="Pfam" id="PF13966">
    <property type="entry name" value="zf-RVT"/>
    <property type="match status" value="1"/>
</dbReference>
<keyword evidence="3" id="KW-1185">Reference proteome</keyword>
<evidence type="ECO:0000313" key="3">
    <source>
        <dbReference type="Proteomes" id="UP000886595"/>
    </source>
</evidence>
<dbReference type="Proteomes" id="UP000886595">
    <property type="component" value="Unassembled WGS sequence"/>
</dbReference>
<comment type="caution">
    <text evidence="2">The sequence shown here is derived from an EMBL/GenBank/DDBJ whole genome shotgun (WGS) entry which is preliminary data.</text>
</comment>
<feature type="domain" description="Reverse transcriptase zinc-binding" evidence="1">
    <location>
        <begin position="73"/>
        <end position="143"/>
    </location>
</feature>
<name>A0A8X7NXD8_BRACI</name>
<dbReference type="AlphaFoldDB" id="A0A8X7NXD8"/>
<sequence>MSWDIRLIHSLFCTEDSSKILSIRPSLMNGEDIIRWKFGSRGIYTVKTGYHVQRTLDREEQQDQSSINTSTQVRNGMLTKLWKINAIPKVKIFWWKILHNGLPVADNLSKRGCKIDTLCQICGEEIETIDHMLLQCRVTWEIWTMALSDISIHLNRSSTVYDLFSYILNTGAEDQKNILPLMLSWRIWKMRNKLLPLCSPKFCSCS</sequence>
<evidence type="ECO:0000313" key="2">
    <source>
        <dbReference type="EMBL" id="KAG2240023.1"/>
    </source>
</evidence>
<dbReference type="InterPro" id="IPR026960">
    <property type="entry name" value="RVT-Znf"/>
</dbReference>
<reference evidence="2 3" key="1">
    <citation type="submission" date="2020-02" db="EMBL/GenBank/DDBJ databases">
        <authorList>
            <person name="Ma Q."/>
            <person name="Huang Y."/>
            <person name="Song X."/>
            <person name="Pei D."/>
        </authorList>
    </citation>
    <scope>NUCLEOTIDE SEQUENCE [LARGE SCALE GENOMIC DNA]</scope>
    <source>
        <strain evidence="2">Sxm20200214</strain>
        <tissue evidence="2">Leaf</tissue>
    </source>
</reference>
<gene>
    <name evidence="2" type="ORF">Bca52824_091143</name>
</gene>
<protein>
    <recommendedName>
        <fullName evidence="1">Reverse transcriptase zinc-binding domain-containing protein</fullName>
    </recommendedName>
</protein>
<organism evidence="2 3">
    <name type="scientific">Brassica carinata</name>
    <name type="common">Ethiopian mustard</name>
    <name type="synonym">Abyssinian cabbage</name>
    <dbReference type="NCBI Taxonomy" id="52824"/>
    <lineage>
        <taxon>Eukaryota</taxon>
        <taxon>Viridiplantae</taxon>
        <taxon>Streptophyta</taxon>
        <taxon>Embryophyta</taxon>
        <taxon>Tracheophyta</taxon>
        <taxon>Spermatophyta</taxon>
        <taxon>Magnoliopsida</taxon>
        <taxon>eudicotyledons</taxon>
        <taxon>Gunneridae</taxon>
        <taxon>Pentapetalae</taxon>
        <taxon>rosids</taxon>
        <taxon>malvids</taxon>
        <taxon>Brassicales</taxon>
        <taxon>Brassicaceae</taxon>
        <taxon>Brassiceae</taxon>
        <taxon>Brassica</taxon>
    </lineage>
</organism>
<dbReference type="OrthoDB" id="1113032at2759"/>